<comment type="caution">
    <text evidence="6">The sequence shown here is derived from an EMBL/GenBank/DDBJ whole genome shotgun (WGS) entry which is preliminary data.</text>
</comment>
<dbReference type="Pfam" id="PF00126">
    <property type="entry name" value="HTH_1"/>
    <property type="match status" value="1"/>
</dbReference>
<dbReference type="PANTHER" id="PTHR30537">
    <property type="entry name" value="HTH-TYPE TRANSCRIPTIONAL REGULATOR"/>
    <property type="match status" value="1"/>
</dbReference>
<keyword evidence="3" id="KW-0238">DNA-binding</keyword>
<proteinExistence type="inferred from homology"/>
<name>A0ABT5MH87_9BURK</name>
<sequence length="302" mass="33515">MRRLTPPTHLLRAFSSTARYGSISRAAEALMLTQSAVSKQIQELERWVDVPLFQRERRRLSLTPAGQRYEAQVRPLLAQLEAATLELITHRDGGGALKLSTLPTFGAKWLIPRLPRFQQAHPQITLNFVPYVEGYDFHRADLDASILFGDGHWPGAVAQYLTGRELVLIAPPAPRDQALLRTPQDIRSFTLLQHSSVPQAWLHWCQAHGVTGVNPLHGPQLDQFHSLIRAVMAGMGLALVPDCLVADDLAAGLVSAPLRDGYTDTQGYWLVYPEDRAQLGALTQLRQWLHDELSAAPGLQPA</sequence>
<comment type="similarity">
    <text evidence="1">Belongs to the LysR transcriptional regulatory family.</text>
</comment>
<keyword evidence="2" id="KW-0805">Transcription regulation</keyword>
<dbReference type="Gene3D" id="1.10.10.10">
    <property type="entry name" value="Winged helix-like DNA-binding domain superfamily/Winged helix DNA-binding domain"/>
    <property type="match status" value="1"/>
</dbReference>
<dbReference type="InterPro" id="IPR005119">
    <property type="entry name" value="LysR_subst-bd"/>
</dbReference>
<evidence type="ECO:0000313" key="6">
    <source>
        <dbReference type="EMBL" id="MDD0814545.1"/>
    </source>
</evidence>
<dbReference type="InterPro" id="IPR000847">
    <property type="entry name" value="LysR_HTH_N"/>
</dbReference>
<accession>A0ABT5MH87</accession>
<evidence type="ECO:0000313" key="7">
    <source>
        <dbReference type="Proteomes" id="UP001528672"/>
    </source>
</evidence>
<gene>
    <name evidence="6" type="ORF">PSQ39_07885</name>
</gene>
<organism evidence="6 7">
    <name type="scientific">Curvibacter microcysteis</name>
    <dbReference type="NCBI Taxonomy" id="3026419"/>
    <lineage>
        <taxon>Bacteria</taxon>
        <taxon>Pseudomonadati</taxon>
        <taxon>Pseudomonadota</taxon>
        <taxon>Betaproteobacteria</taxon>
        <taxon>Burkholderiales</taxon>
        <taxon>Comamonadaceae</taxon>
        <taxon>Curvibacter</taxon>
    </lineage>
</organism>
<keyword evidence="4" id="KW-0804">Transcription</keyword>
<dbReference type="InterPro" id="IPR036390">
    <property type="entry name" value="WH_DNA-bd_sf"/>
</dbReference>
<feature type="domain" description="HTH lysR-type" evidence="5">
    <location>
        <begin position="6"/>
        <end position="63"/>
    </location>
</feature>
<dbReference type="PRINTS" id="PR00039">
    <property type="entry name" value="HTHLYSR"/>
</dbReference>
<dbReference type="InterPro" id="IPR036388">
    <property type="entry name" value="WH-like_DNA-bd_sf"/>
</dbReference>
<dbReference type="InterPro" id="IPR058163">
    <property type="entry name" value="LysR-type_TF_proteobact-type"/>
</dbReference>
<protein>
    <submittedName>
        <fullName evidence="6">LysR substrate-binding domain-containing protein</fullName>
    </submittedName>
</protein>
<dbReference type="SUPFAM" id="SSF53850">
    <property type="entry name" value="Periplasmic binding protein-like II"/>
    <property type="match status" value="1"/>
</dbReference>
<evidence type="ECO:0000256" key="1">
    <source>
        <dbReference type="ARBA" id="ARBA00009437"/>
    </source>
</evidence>
<evidence type="ECO:0000256" key="2">
    <source>
        <dbReference type="ARBA" id="ARBA00023015"/>
    </source>
</evidence>
<dbReference type="SUPFAM" id="SSF46785">
    <property type="entry name" value="Winged helix' DNA-binding domain"/>
    <property type="match status" value="1"/>
</dbReference>
<dbReference type="PANTHER" id="PTHR30537:SF26">
    <property type="entry name" value="GLYCINE CLEAVAGE SYSTEM TRANSCRIPTIONAL ACTIVATOR"/>
    <property type="match status" value="1"/>
</dbReference>
<reference evidence="6 7" key="1">
    <citation type="submission" date="2023-02" db="EMBL/GenBank/DDBJ databases">
        <title>Bacterial whole genome sequence for Curvibacter sp. HBC28.</title>
        <authorList>
            <person name="Le V."/>
            <person name="Ko S.-R."/>
            <person name="Ahn C.-Y."/>
            <person name="Oh H.-M."/>
        </authorList>
    </citation>
    <scope>NUCLEOTIDE SEQUENCE [LARGE SCALE GENOMIC DNA]</scope>
    <source>
        <strain evidence="6 7">HBC28</strain>
    </source>
</reference>
<dbReference type="Proteomes" id="UP001528672">
    <property type="component" value="Unassembled WGS sequence"/>
</dbReference>
<evidence type="ECO:0000256" key="3">
    <source>
        <dbReference type="ARBA" id="ARBA00023125"/>
    </source>
</evidence>
<evidence type="ECO:0000256" key="4">
    <source>
        <dbReference type="ARBA" id="ARBA00023163"/>
    </source>
</evidence>
<dbReference type="Gene3D" id="3.40.190.10">
    <property type="entry name" value="Periplasmic binding protein-like II"/>
    <property type="match status" value="2"/>
</dbReference>
<evidence type="ECO:0000259" key="5">
    <source>
        <dbReference type="PROSITE" id="PS50931"/>
    </source>
</evidence>
<keyword evidence="7" id="KW-1185">Reference proteome</keyword>
<dbReference type="Pfam" id="PF03466">
    <property type="entry name" value="LysR_substrate"/>
    <property type="match status" value="1"/>
</dbReference>
<dbReference type="EMBL" id="JAQSIO010000002">
    <property type="protein sequence ID" value="MDD0814545.1"/>
    <property type="molecule type" value="Genomic_DNA"/>
</dbReference>
<dbReference type="RefSeq" id="WP_273926178.1">
    <property type="nucleotide sequence ID" value="NZ_JAQSIO010000002.1"/>
</dbReference>
<dbReference type="PROSITE" id="PS50931">
    <property type="entry name" value="HTH_LYSR"/>
    <property type="match status" value="1"/>
</dbReference>